<dbReference type="GO" id="GO:0005694">
    <property type="term" value="C:chromosome"/>
    <property type="evidence" value="ECO:0007669"/>
    <property type="project" value="TreeGrafter"/>
</dbReference>
<evidence type="ECO:0000313" key="3">
    <source>
        <dbReference type="Proteomes" id="UP000038204"/>
    </source>
</evidence>
<dbReference type="PANTHER" id="PTHR33375:SF1">
    <property type="entry name" value="CHROMOSOME-PARTITIONING PROTEIN PARB-RELATED"/>
    <property type="match status" value="1"/>
</dbReference>
<dbReference type="SUPFAM" id="SSF110849">
    <property type="entry name" value="ParB/Sulfiredoxin"/>
    <property type="match status" value="1"/>
</dbReference>
<dbReference type="GO" id="GO:0007059">
    <property type="term" value="P:chromosome segregation"/>
    <property type="evidence" value="ECO:0007669"/>
    <property type="project" value="TreeGrafter"/>
</dbReference>
<dbReference type="AlphaFoldDB" id="A0A0T9RQT4"/>
<protein>
    <submittedName>
        <fullName evidence="2">ParB family protein</fullName>
    </submittedName>
</protein>
<name>A0A0T9RQT4_9GAMM</name>
<sequence>MTTEKVEMIDICKIMVSNPRDRDVFTHNEIKENINQIGLKRPITVRRMVHDHFEYALICGQGRLEAYQEYKETMIPAIVKNVDEETGHLMSLAENIARRKPRAGELLGCVRQLKMQGLTDKEIGYRLGYTTSWVHGVMNLIERGEKKLLIAFESGYIPLYLAVEISRADDNETQKSLTEALLNGQIKGNQINRIKRILDRRKEGSKGAINNTYTNGRPQKKLSPEELSKIYQKNVNEHKDILVKSNYVNETILAVKEIFKQLIEDDDFCSVLRNNNITNMPEALLDKNFNKDKNYD</sequence>
<organism evidence="2 3">
    <name type="scientific">Yersinia similis</name>
    <dbReference type="NCBI Taxonomy" id="367190"/>
    <lineage>
        <taxon>Bacteria</taxon>
        <taxon>Pseudomonadati</taxon>
        <taxon>Pseudomonadota</taxon>
        <taxon>Gammaproteobacteria</taxon>
        <taxon>Enterobacterales</taxon>
        <taxon>Yersiniaceae</taxon>
        <taxon>Yersinia</taxon>
    </lineage>
</organism>
<dbReference type="InterPro" id="IPR036086">
    <property type="entry name" value="ParB/Sulfiredoxin_sf"/>
</dbReference>
<dbReference type="SUPFAM" id="SSF109709">
    <property type="entry name" value="KorB DNA-binding domain-like"/>
    <property type="match status" value="1"/>
</dbReference>
<dbReference type="Pfam" id="PF07506">
    <property type="entry name" value="RepB"/>
    <property type="match status" value="1"/>
</dbReference>
<dbReference type="Gene3D" id="3.90.1530.30">
    <property type="match status" value="1"/>
</dbReference>
<proteinExistence type="predicted"/>
<dbReference type="Proteomes" id="UP000038204">
    <property type="component" value="Unassembled WGS sequence"/>
</dbReference>
<dbReference type="PANTHER" id="PTHR33375">
    <property type="entry name" value="CHROMOSOME-PARTITIONING PROTEIN PARB-RELATED"/>
    <property type="match status" value="1"/>
</dbReference>
<feature type="domain" description="ParB-like N-terminal" evidence="1">
    <location>
        <begin position="7"/>
        <end position="96"/>
    </location>
</feature>
<evidence type="ECO:0000313" key="2">
    <source>
        <dbReference type="EMBL" id="CNI75716.1"/>
    </source>
</evidence>
<dbReference type="SMART" id="SM00470">
    <property type="entry name" value="ParB"/>
    <property type="match status" value="1"/>
</dbReference>
<gene>
    <name evidence="2" type="primary">noc</name>
    <name evidence="2" type="ORF">ERS008667_04258</name>
</gene>
<dbReference type="InterPro" id="IPR003115">
    <property type="entry name" value="ParB_N"/>
</dbReference>
<dbReference type="Pfam" id="PF02195">
    <property type="entry name" value="ParB_N"/>
    <property type="match status" value="1"/>
</dbReference>
<dbReference type="EMBL" id="CQBK01000063">
    <property type="protein sequence ID" value="CNI75716.1"/>
    <property type="molecule type" value="Genomic_DNA"/>
</dbReference>
<dbReference type="InterPro" id="IPR050336">
    <property type="entry name" value="Chromosome_partition/occlusion"/>
</dbReference>
<evidence type="ECO:0000259" key="1">
    <source>
        <dbReference type="SMART" id="SM00470"/>
    </source>
</evidence>
<dbReference type="InterPro" id="IPR011111">
    <property type="entry name" value="Plasmid_RepB"/>
</dbReference>
<dbReference type="Gene3D" id="1.10.10.2830">
    <property type="match status" value="1"/>
</dbReference>
<dbReference type="RefSeq" id="WP_012104620.1">
    <property type="nucleotide sequence ID" value="NZ_CABIHS010000299.1"/>
</dbReference>
<reference evidence="2 3" key="1">
    <citation type="submission" date="2015-03" db="EMBL/GenBank/DDBJ databases">
        <authorList>
            <person name="Murphy D."/>
        </authorList>
    </citation>
    <scope>NUCLEOTIDE SEQUENCE [LARGE SCALE GENOMIC DNA]</scope>
    <source>
        <strain evidence="2 3">Y233</strain>
    </source>
</reference>
<accession>A0A0T9RQT4</accession>